<dbReference type="STRING" id="477184.KYC_19374"/>
<reference evidence="3 4" key="1">
    <citation type="journal article" date="2012" name="J. Bacteriol.">
        <title>Genome sequence of the highly efficient arsenite-oxidizing bacterium Achromobacter arsenitoxydans SY8.</title>
        <authorList>
            <person name="Li X."/>
            <person name="Hu Y."/>
            <person name="Gong J."/>
            <person name="Lin Y."/>
            <person name="Johnstone L."/>
            <person name="Rensing C."/>
            <person name="Wang G."/>
        </authorList>
    </citation>
    <scope>NUCLEOTIDE SEQUENCE [LARGE SCALE GENOMIC DNA]</scope>
    <source>
        <strain evidence="3 4">SY8</strain>
    </source>
</reference>
<feature type="domain" description="IraD/Gp25-like" evidence="2">
    <location>
        <begin position="21"/>
        <end position="106"/>
    </location>
</feature>
<dbReference type="RefSeq" id="WP_008165397.1">
    <property type="nucleotide sequence ID" value="NZ_AGUF01000059.1"/>
</dbReference>
<dbReference type="InterPro" id="IPR007048">
    <property type="entry name" value="IraD/Gp25-like"/>
</dbReference>
<dbReference type="eggNOG" id="COG3628">
    <property type="taxonomic scope" value="Bacteria"/>
</dbReference>
<accession>H0FAR8</accession>
<evidence type="ECO:0000313" key="3">
    <source>
        <dbReference type="EMBL" id="EHK64586.1"/>
    </source>
</evidence>
<dbReference type="EMBL" id="AGUF01000059">
    <property type="protein sequence ID" value="EHK64586.1"/>
    <property type="molecule type" value="Genomic_DNA"/>
</dbReference>
<protein>
    <submittedName>
        <fullName evidence="3">GPW/gp25 family protein</fullName>
    </submittedName>
</protein>
<feature type="compositionally biased region" description="Basic and acidic residues" evidence="1">
    <location>
        <begin position="10"/>
        <end position="21"/>
    </location>
</feature>
<evidence type="ECO:0000256" key="1">
    <source>
        <dbReference type="SAM" id="MobiDB-lite"/>
    </source>
</evidence>
<keyword evidence="4" id="KW-1185">Reference proteome</keyword>
<dbReference type="OrthoDB" id="9802846at2"/>
<dbReference type="Pfam" id="PF04965">
    <property type="entry name" value="GPW_gp25"/>
    <property type="match status" value="1"/>
</dbReference>
<organism evidence="3 4">
    <name type="scientific">Achromobacter arsenitoxydans SY8</name>
    <dbReference type="NCBI Taxonomy" id="477184"/>
    <lineage>
        <taxon>Bacteria</taxon>
        <taxon>Pseudomonadati</taxon>
        <taxon>Pseudomonadota</taxon>
        <taxon>Betaproteobacteria</taxon>
        <taxon>Burkholderiales</taxon>
        <taxon>Alcaligenaceae</taxon>
        <taxon>Achromobacter</taxon>
    </lineage>
</organism>
<gene>
    <name evidence="3" type="ORF">KYC_19374</name>
</gene>
<sequence>MPYLRFPFGPDERGRSRGADDATHVRDMIEQVLFTVPGERVNRPDFGCGLLQLVFAPNSDTLAAAVQMSVQGALQQWLGERIAVEAVNVSSRDAVLQVEVQYVLRQGQQRRLARFTRDLP</sequence>
<name>H0FAR8_9BURK</name>
<evidence type="ECO:0000313" key="4">
    <source>
        <dbReference type="Proteomes" id="UP000003113"/>
    </source>
</evidence>
<dbReference type="AlphaFoldDB" id="H0FAR8"/>
<dbReference type="SUPFAM" id="SSF160719">
    <property type="entry name" value="gpW/gp25-like"/>
    <property type="match status" value="1"/>
</dbReference>
<dbReference type="PATRIC" id="fig|477184.5.peg.3806"/>
<comment type="caution">
    <text evidence="3">The sequence shown here is derived from an EMBL/GenBank/DDBJ whole genome shotgun (WGS) entry which is preliminary data.</text>
</comment>
<feature type="region of interest" description="Disordered" evidence="1">
    <location>
        <begin position="1"/>
        <end position="21"/>
    </location>
</feature>
<dbReference type="Proteomes" id="UP000003113">
    <property type="component" value="Unassembled WGS sequence"/>
</dbReference>
<evidence type="ECO:0000259" key="2">
    <source>
        <dbReference type="Pfam" id="PF04965"/>
    </source>
</evidence>
<proteinExistence type="predicted"/>
<dbReference type="Gene3D" id="3.10.450.40">
    <property type="match status" value="1"/>
</dbReference>